<organism evidence="2 3">
    <name type="scientific">Candida verbasci</name>
    <dbReference type="NCBI Taxonomy" id="1227364"/>
    <lineage>
        <taxon>Eukaryota</taxon>
        <taxon>Fungi</taxon>
        <taxon>Dikarya</taxon>
        <taxon>Ascomycota</taxon>
        <taxon>Saccharomycotina</taxon>
        <taxon>Pichiomycetes</taxon>
        <taxon>Debaryomycetaceae</taxon>
        <taxon>Candida/Lodderomyces clade</taxon>
        <taxon>Candida</taxon>
    </lineage>
</organism>
<evidence type="ECO:0000313" key="3">
    <source>
        <dbReference type="Proteomes" id="UP001152885"/>
    </source>
</evidence>
<gene>
    <name evidence="2" type="ORF">CANVERA_P4227</name>
</gene>
<dbReference type="OrthoDB" id="4082095at2759"/>
<dbReference type="Proteomes" id="UP001152885">
    <property type="component" value="Unassembled WGS sequence"/>
</dbReference>
<keyword evidence="3" id="KW-1185">Reference proteome</keyword>
<evidence type="ECO:0000256" key="1">
    <source>
        <dbReference type="SAM" id="Coils"/>
    </source>
</evidence>
<accession>A0A9W4U1I3</accession>
<evidence type="ECO:0000313" key="2">
    <source>
        <dbReference type="EMBL" id="CAI5759716.1"/>
    </source>
</evidence>
<dbReference type="EMBL" id="CANTUO010000005">
    <property type="protein sequence ID" value="CAI5759716.1"/>
    <property type="molecule type" value="Genomic_DNA"/>
</dbReference>
<comment type="caution">
    <text evidence="2">The sequence shown here is derived from an EMBL/GenBank/DDBJ whole genome shotgun (WGS) entry which is preliminary data.</text>
</comment>
<feature type="coiled-coil region" evidence="1">
    <location>
        <begin position="67"/>
        <end position="94"/>
    </location>
</feature>
<feature type="coiled-coil region" evidence="1">
    <location>
        <begin position="448"/>
        <end position="475"/>
    </location>
</feature>
<proteinExistence type="predicted"/>
<keyword evidence="1" id="KW-0175">Coiled coil</keyword>
<dbReference type="AlphaFoldDB" id="A0A9W4U1I3"/>
<protein>
    <submittedName>
        <fullName evidence="2">Uncharacterized protein</fullName>
    </submittedName>
</protein>
<name>A0A9W4U1I3_9ASCO</name>
<reference evidence="2" key="1">
    <citation type="submission" date="2022-12" db="EMBL/GenBank/DDBJ databases">
        <authorList>
            <person name="Brejova B."/>
        </authorList>
    </citation>
    <scope>NUCLEOTIDE SEQUENCE</scope>
</reference>
<sequence>MHDIFDDSTSSTPDDDKELSSFLTKTTVKKHQHFKNNLDNFQIELPSIFKIEAEKLNKINLKNKQISLDLQQRNDQLTKEFNDLELEKEKLINELNDNGSNGLKKYSDVNLIENLIKLDRSRNDGFGISRHFYYLKDTEYLDLGDFKPINFVTLELIQKNPNKVWNNIKNYKKFIYQVLDTVLNPDRLMEINDMIKGKNFSSIDSKEFQQLLTACGCDSVPDKLIVKIQGFNNFTHIQLMRLSIIFNTYLSTEIIDFKLVIRHFLLIISDFNANKRELPSLLYFIDTVFTRLFSQCPNLVELLENQLFSIETEIYGDDKVRLKRHKFEIQANILRLLNTTFSKNLKILQLLNSLNLKFVFGKNQFDTKVLLIDKENFNNADSTFINKMYLNHYRFGILPFINSPYNDRTELEILIKKFTTLKTNSIDIIKILSSANTSTSDYSREDLIKLTTENFENTNNLCKKLESDLEFINKDSFYSD</sequence>